<reference evidence="2" key="1">
    <citation type="submission" date="2021-01" db="EMBL/GenBank/DDBJ databases">
        <title>Modified the classification status of verrucomicrobia.</title>
        <authorList>
            <person name="Feng X."/>
        </authorList>
    </citation>
    <scope>NUCLEOTIDE SEQUENCE</scope>
    <source>
        <strain evidence="2">KCTC 22041</strain>
    </source>
</reference>
<feature type="transmembrane region" description="Helical" evidence="1">
    <location>
        <begin position="73"/>
        <end position="92"/>
    </location>
</feature>
<dbReference type="EMBL" id="JAENIJ010000003">
    <property type="protein sequence ID" value="MBK1881269.1"/>
    <property type="molecule type" value="Genomic_DNA"/>
</dbReference>
<feature type="transmembrane region" description="Helical" evidence="1">
    <location>
        <begin position="124"/>
        <end position="146"/>
    </location>
</feature>
<evidence type="ECO:0000256" key="1">
    <source>
        <dbReference type="SAM" id="Phobius"/>
    </source>
</evidence>
<organism evidence="2 3">
    <name type="scientific">Luteolibacter pohnpeiensis</name>
    <dbReference type="NCBI Taxonomy" id="454153"/>
    <lineage>
        <taxon>Bacteria</taxon>
        <taxon>Pseudomonadati</taxon>
        <taxon>Verrucomicrobiota</taxon>
        <taxon>Verrucomicrobiia</taxon>
        <taxon>Verrucomicrobiales</taxon>
        <taxon>Verrucomicrobiaceae</taxon>
        <taxon>Luteolibacter</taxon>
    </lineage>
</organism>
<keyword evidence="1" id="KW-1133">Transmembrane helix</keyword>
<sequence>MEDPVESPHDWYIDGLNILVRNHAALPKVNLDTGDDDAELIEVPMRLFGGMPFWAQLIYFTLLPLIFAPRIGLSLFVEIALMVLLPLSLILLRRLFPKSPREPKSINIRLYRDKTAVLRDRRRIRIAIGMFVVGIATFFLGIGLGISQANIRLETLSIILLTGIFIMFAAVVILWGIQGRLCLRYGLGIPSGWARLKNVHPDGFAKMLDLERQRASTP</sequence>
<feature type="transmembrane region" description="Helical" evidence="1">
    <location>
        <begin position="158"/>
        <end position="177"/>
    </location>
</feature>
<dbReference type="AlphaFoldDB" id="A0A934VV81"/>
<keyword evidence="1" id="KW-0812">Transmembrane</keyword>
<comment type="caution">
    <text evidence="2">The sequence shown here is derived from an EMBL/GenBank/DDBJ whole genome shotgun (WGS) entry which is preliminary data.</text>
</comment>
<protein>
    <submittedName>
        <fullName evidence="2">Uncharacterized protein</fullName>
    </submittedName>
</protein>
<keyword evidence="1" id="KW-0472">Membrane</keyword>
<name>A0A934VV81_9BACT</name>
<evidence type="ECO:0000313" key="3">
    <source>
        <dbReference type="Proteomes" id="UP000603141"/>
    </source>
</evidence>
<keyword evidence="3" id="KW-1185">Reference proteome</keyword>
<gene>
    <name evidence="2" type="ORF">JIN85_02515</name>
</gene>
<dbReference type="RefSeq" id="WP_200267318.1">
    <property type="nucleotide sequence ID" value="NZ_JAENIJ010000003.1"/>
</dbReference>
<proteinExistence type="predicted"/>
<dbReference type="Proteomes" id="UP000603141">
    <property type="component" value="Unassembled WGS sequence"/>
</dbReference>
<accession>A0A934VV81</accession>
<evidence type="ECO:0000313" key="2">
    <source>
        <dbReference type="EMBL" id="MBK1881269.1"/>
    </source>
</evidence>